<dbReference type="PROSITE" id="PS50222">
    <property type="entry name" value="EF_HAND_2"/>
    <property type="match status" value="3"/>
</dbReference>
<dbReference type="Pfam" id="PF13499">
    <property type="entry name" value="EF-hand_7"/>
    <property type="match status" value="2"/>
</dbReference>
<feature type="domain" description="EF-hand" evidence="6">
    <location>
        <begin position="102"/>
        <end position="137"/>
    </location>
</feature>
<dbReference type="GO" id="GO:0005737">
    <property type="term" value="C:cytoplasm"/>
    <property type="evidence" value="ECO:0007669"/>
    <property type="project" value="UniProtKB-SubCell"/>
</dbReference>
<evidence type="ECO:0000259" key="6">
    <source>
        <dbReference type="PROSITE" id="PS50222"/>
    </source>
</evidence>
<evidence type="ECO:0000313" key="7">
    <source>
        <dbReference type="EMBL" id="CAD7704398.1"/>
    </source>
</evidence>
<dbReference type="InterPro" id="IPR002048">
    <property type="entry name" value="EF_hand_dom"/>
</dbReference>
<dbReference type="PANTHER" id="PTHR46212">
    <property type="entry name" value="PEFLIN"/>
    <property type="match status" value="1"/>
</dbReference>
<dbReference type="PROSITE" id="PS00018">
    <property type="entry name" value="EF_HAND_1"/>
    <property type="match status" value="3"/>
</dbReference>
<dbReference type="SMART" id="SM00054">
    <property type="entry name" value="EFh"/>
    <property type="match status" value="4"/>
</dbReference>
<feature type="domain" description="EF-hand" evidence="6">
    <location>
        <begin position="1"/>
        <end position="35"/>
    </location>
</feature>
<dbReference type="InterPro" id="IPR051426">
    <property type="entry name" value="Peflin/Sorcin_CaBP"/>
</dbReference>
<comment type="subcellular location">
    <subcellularLocation>
        <location evidence="1">Cytoplasm</location>
    </subcellularLocation>
</comment>
<sequence length="167" mass="18393">MGSSLRNWFQAVDVDGNGQITAEELQAALKKGNLNFSLATVARMIRAFDKDSIGSIGFEEFEGLHLFLTQLQSSFSHFDTDRDGKLAVQEVESAVKHAGFEIDVPAFMSMVQAFDPDRDGHLSLAEFIALSLFMKNCRTVFAAFDPTNAGSVTMNFNQFLFAVSHIA</sequence>
<dbReference type="GO" id="GO:0005509">
    <property type="term" value="F:calcium ion binding"/>
    <property type="evidence" value="ECO:0007669"/>
    <property type="project" value="InterPro"/>
</dbReference>
<evidence type="ECO:0000313" key="8">
    <source>
        <dbReference type="Proteomes" id="UP000708148"/>
    </source>
</evidence>
<dbReference type="Gene3D" id="1.10.238.10">
    <property type="entry name" value="EF-hand"/>
    <property type="match status" value="1"/>
</dbReference>
<dbReference type="InterPro" id="IPR018247">
    <property type="entry name" value="EF_Hand_1_Ca_BS"/>
</dbReference>
<proteinExistence type="predicted"/>
<dbReference type="GO" id="GO:0048306">
    <property type="term" value="F:calcium-dependent protein binding"/>
    <property type="evidence" value="ECO:0007669"/>
    <property type="project" value="UniProtKB-ARBA"/>
</dbReference>
<comment type="caution">
    <text evidence="7">The sequence shown here is derived from an EMBL/GenBank/DDBJ whole genome shotgun (WGS) entry which is preliminary data.</text>
</comment>
<dbReference type="EMBL" id="CAJHUC010002803">
    <property type="protein sequence ID" value="CAD7704398.1"/>
    <property type="molecule type" value="Genomic_DNA"/>
</dbReference>
<evidence type="ECO:0000256" key="5">
    <source>
        <dbReference type="ARBA" id="ARBA00022837"/>
    </source>
</evidence>
<feature type="domain" description="EF-hand" evidence="6">
    <location>
        <begin position="66"/>
        <end position="101"/>
    </location>
</feature>
<dbReference type="SUPFAM" id="SSF47473">
    <property type="entry name" value="EF-hand"/>
    <property type="match status" value="1"/>
</dbReference>
<keyword evidence="8" id="KW-1185">Reference proteome</keyword>
<evidence type="ECO:0000256" key="4">
    <source>
        <dbReference type="ARBA" id="ARBA00022737"/>
    </source>
</evidence>
<organism evidence="7 8">
    <name type="scientific">Ostreobium quekettii</name>
    <dbReference type="NCBI Taxonomy" id="121088"/>
    <lineage>
        <taxon>Eukaryota</taxon>
        <taxon>Viridiplantae</taxon>
        <taxon>Chlorophyta</taxon>
        <taxon>core chlorophytes</taxon>
        <taxon>Ulvophyceae</taxon>
        <taxon>TCBD clade</taxon>
        <taxon>Bryopsidales</taxon>
        <taxon>Ostreobineae</taxon>
        <taxon>Ostreobiaceae</taxon>
        <taxon>Ostreobium</taxon>
    </lineage>
</organism>
<dbReference type="Proteomes" id="UP000708148">
    <property type="component" value="Unassembled WGS sequence"/>
</dbReference>
<keyword evidence="2" id="KW-0963">Cytoplasm</keyword>
<reference evidence="7" key="1">
    <citation type="submission" date="2020-12" db="EMBL/GenBank/DDBJ databases">
        <authorList>
            <person name="Iha C."/>
        </authorList>
    </citation>
    <scope>NUCLEOTIDE SEQUENCE</scope>
</reference>
<dbReference type="InterPro" id="IPR011992">
    <property type="entry name" value="EF-hand-dom_pair"/>
</dbReference>
<dbReference type="AlphaFoldDB" id="A0A8S1JBU3"/>
<gene>
    <name evidence="7" type="ORF">OSTQU699_LOCUS9753</name>
</gene>
<keyword evidence="5" id="KW-0106">Calcium</keyword>
<dbReference type="OrthoDB" id="186625at2759"/>
<dbReference type="PANTHER" id="PTHR46212:SF3">
    <property type="entry name" value="GH27120P"/>
    <property type="match status" value="1"/>
</dbReference>
<evidence type="ECO:0000256" key="1">
    <source>
        <dbReference type="ARBA" id="ARBA00004496"/>
    </source>
</evidence>
<keyword evidence="4" id="KW-0677">Repeat</keyword>
<keyword evidence="3" id="KW-0479">Metal-binding</keyword>
<evidence type="ECO:0000256" key="3">
    <source>
        <dbReference type="ARBA" id="ARBA00022723"/>
    </source>
</evidence>
<protein>
    <recommendedName>
        <fullName evidence="6">EF-hand domain-containing protein</fullName>
    </recommendedName>
</protein>
<name>A0A8S1JBU3_9CHLO</name>
<accession>A0A8S1JBU3</accession>
<evidence type="ECO:0000256" key="2">
    <source>
        <dbReference type="ARBA" id="ARBA00022490"/>
    </source>
</evidence>